<organism evidence="1 2">
    <name type="scientific">Coprinellus micaceus</name>
    <name type="common">Glistening ink-cap mushroom</name>
    <name type="synonym">Coprinus micaceus</name>
    <dbReference type="NCBI Taxonomy" id="71717"/>
    <lineage>
        <taxon>Eukaryota</taxon>
        <taxon>Fungi</taxon>
        <taxon>Dikarya</taxon>
        <taxon>Basidiomycota</taxon>
        <taxon>Agaricomycotina</taxon>
        <taxon>Agaricomycetes</taxon>
        <taxon>Agaricomycetidae</taxon>
        <taxon>Agaricales</taxon>
        <taxon>Agaricineae</taxon>
        <taxon>Psathyrellaceae</taxon>
        <taxon>Coprinellus</taxon>
    </lineage>
</organism>
<reference evidence="1 2" key="1">
    <citation type="journal article" date="2019" name="Nat. Ecol. Evol.">
        <title>Megaphylogeny resolves global patterns of mushroom evolution.</title>
        <authorList>
            <person name="Varga T."/>
            <person name="Krizsan K."/>
            <person name="Foldi C."/>
            <person name="Dima B."/>
            <person name="Sanchez-Garcia M."/>
            <person name="Sanchez-Ramirez S."/>
            <person name="Szollosi G.J."/>
            <person name="Szarkandi J.G."/>
            <person name="Papp V."/>
            <person name="Albert L."/>
            <person name="Andreopoulos W."/>
            <person name="Angelini C."/>
            <person name="Antonin V."/>
            <person name="Barry K.W."/>
            <person name="Bougher N.L."/>
            <person name="Buchanan P."/>
            <person name="Buyck B."/>
            <person name="Bense V."/>
            <person name="Catcheside P."/>
            <person name="Chovatia M."/>
            <person name="Cooper J."/>
            <person name="Damon W."/>
            <person name="Desjardin D."/>
            <person name="Finy P."/>
            <person name="Geml J."/>
            <person name="Haridas S."/>
            <person name="Hughes K."/>
            <person name="Justo A."/>
            <person name="Karasinski D."/>
            <person name="Kautmanova I."/>
            <person name="Kiss B."/>
            <person name="Kocsube S."/>
            <person name="Kotiranta H."/>
            <person name="LaButti K.M."/>
            <person name="Lechner B.E."/>
            <person name="Liimatainen K."/>
            <person name="Lipzen A."/>
            <person name="Lukacs Z."/>
            <person name="Mihaltcheva S."/>
            <person name="Morgado L.N."/>
            <person name="Niskanen T."/>
            <person name="Noordeloos M.E."/>
            <person name="Ohm R.A."/>
            <person name="Ortiz-Santana B."/>
            <person name="Ovrebo C."/>
            <person name="Racz N."/>
            <person name="Riley R."/>
            <person name="Savchenko A."/>
            <person name="Shiryaev A."/>
            <person name="Soop K."/>
            <person name="Spirin V."/>
            <person name="Szebenyi C."/>
            <person name="Tomsovsky M."/>
            <person name="Tulloss R.E."/>
            <person name="Uehling J."/>
            <person name="Grigoriev I.V."/>
            <person name="Vagvolgyi C."/>
            <person name="Papp T."/>
            <person name="Martin F.M."/>
            <person name="Miettinen O."/>
            <person name="Hibbett D.S."/>
            <person name="Nagy L.G."/>
        </authorList>
    </citation>
    <scope>NUCLEOTIDE SEQUENCE [LARGE SCALE GENOMIC DNA]</scope>
    <source>
        <strain evidence="1 2">FP101781</strain>
    </source>
</reference>
<name>A0A4Y7T150_COPMI</name>
<dbReference type="Proteomes" id="UP000298030">
    <property type="component" value="Unassembled WGS sequence"/>
</dbReference>
<gene>
    <name evidence="1" type="ORF">FA13DRAFT_1712384</name>
</gene>
<comment type="caution">
    <text evidence="1">The sequence shown here is derived from an EMBL/GenBank/DDBJ whole genome shotgun (WGS) entry which is preliminary data.</text>
</comment>
<dbReference type="OrthoDB" id="3026189at2759"/>
<proteinExistence type="predicted"/>
<dbReference type="EMBL" id="QPFP01000038">
    <property type="protein sequence ID" value="TEB27668.1"/>
    <property type="molecule type" value="Genomic_DNA"/>
</dbReference>
<protein>
    <submittedName>
        <fullName evidence="1">Uncharacterized protein</fullName>
    </submittedName>
</protein>
<keyword evidence="2" id="KW-1185">Reference proteome</keyword>
<sequence length="192" mass="21186">MGMTFKEIIASVSKFQCACFNIHGFLDFNIIYKNWSDSRVWWVNPNLMGTFTEDFDTADKLHRRGIPVWFLRPSFCILPNMNVGAHHPFDPLDCVINDFAQDGVLDPSPSFEPARLHVGLNLASPSSVAQNATEIIIKGNVSVDVAPTSVRHAPCCRSPVHLPVLVCVKLCSPGGLVNVVVTRPAEKNCEPI</sequence>
<evidence type="ECO:0000313" key="1">
    <source>
        <dbReference type="EMBL" id="TEB27668.1"/>
    </source>
</evidence>
<evidence type="ECO:0000313" key="2">
    <source>
        <dbReference type="Proteomes" id="UP000298030"/>
    </source>
</evidence>
<accession>A0A4Y7T150</accession>
<dbReference type="AlphaFoldDB" id="A0A4Y7T150"/>